<keyword evidence="1" id="KW-0175">Coiled coil</keyword>
<dbReference type="RefSeq" id="WP_086333577.1">
    <property type="nucleotide sequence ID" value="NZ_CP018791.1"/>
</dbReference>
<evidence type="ECO:0000256" key="1">
    <source>
        <dbReference type="SAM" id="Coils"/>
    </source>
</evidence>
<evidence type="ECO:0000313" key="2">
    <source>
        <dbReference type="EMBL" id="ARR02074.1"/>
    </source>
</evidence>
<dbReference type="EMBL" id="CP018791">
    <property type="protein sequence ID" value="ARR02074.1"/>
    <property type="molecule type" value="Genomic_DNA"/>
</dbReference>
<dbReference type="AlphaFoldDB" id="A0A1X9T0J9"/>
<organism evidence="2 3">
    <name type="scientific">Campylobacter vicugnae</name>
    <dbReference type="NCBI Taxonomy" id="1660076"/>
    <lineage>
        <taxon>Bacteria</taxon>
        <taxon>Pseudomonadati</taxon>
        <taxon>Campylobacterota</taxon>
        <taxon>Epsilonproteobacteria</taxon>
        <taxon>Campylobacterales</taxon>
        <taxon>Campylobacteraceae</taxon>
        <taxon>Campylobacter</taxon>
    </lineage>
</organism>
<protein>
    <submittedName>
        <fullName evidence="2">Uncharacterized protein</fullName>
    </submittedName>
</protein>
<dbReference type="Proteomes" id="UP000194265">
    <property type="component" value="Chromosome"/>
</dbReference>
<reference evidence="2 3" key="1">
    <citation type="journal article" date="2017" name="Genome Biol. Evol.">
        <title>Comparative Genomic Analysis Identifies a Campylobacter Clade Deficient in Selenium Metabolism.</title>
        <authorList>
            <person name="Miller W.G."/>
            <person name="Yee E."/>
            <person name="Lopes B.S."/>
            <person name="Chapman M.H."/>
            <person name="Huynh S."/>
            <person name="Bono J.L."/>
            <person name="Parker C.T."/>
            <person name="Strachan N.J.C."/>
            <person name="Forbes K.J."/>
        </authorList>
    </citation>
    <scope>NUCLEOTIDE SEQUENCE [LARGE SCALE GENOMIC DNA]</scope>
    <source>
        <strain evidence="2 3">RM8964</strain>
    </source>
</reference>
<feature type="coiled-coil region" evidence="1">
    <location>
        <begin position="4"/>
        <end position="31"/>
    </location>
</feature>
<proteinExistence type="predicted"/>
<name>A0A1X9T0J9_9BACT</name>
<dbReference type="STRING" id="1660074.CVIC8964_0659"/>
<accession>A0A1X9T0J9</accession>
<evidence type="ECO:0000313" key="3">
    <source>
        <dbReference type="Proteomes" id="UP000194265"/>
    </source>
</evidence>
<sequence>MIYTYEQKQEIKELEEKKKEAKQKLIETNEDNYLNIMNECHYKIIEIKDKASKDYGYKIRKDLEKSEADLSTPQQLLILLQAKTTIINSTTTQEDENSADLIFGRDTYVDRNFQEEILSKAQTLYNARRYYKLSKKTLTALIHGYTGQQEYEKALKKLKNLAYEGQSLFKVA</sequence>
<gene>
    <name evidence="2" type="ORF">CVIC8964_0659</name>
</gene>